<dbReference type="EMBL" id="DVMX01000028">
    <property type="protein sequence ID" value="HIU41267.1"/>
    <property type="molecule type" value="Genomic_DNA"/>
</dbReference>
<evidence type="ECO:0000259" key="1">
    <source>
        <dbReference type="Pfam" id="PF18082"/>
    </source>
</evidence>
<protein>
    <submittedName>
        <fullName evidence="3">DUF5596 domain-containing protein</fullName>
    </submittedName>
</protein>
<name>A0A9D1IPZ9_9FIRM</name>
<evidence type="ECO:0000259" key="2">
    <source>
        <dbReference type="Pfam" id="PF18164"/>
    </source>
</evidence>
<dbReference type="AlphaFoldDB" id="A0A9D1IPZ9"/>
<comment type="caution">
    <text evidence="3">The sequence shown here is derived from an EMBL/GenBank/DDBJ whole genome shotgun (WGS) entry which is preliminary data.</text>
</comment>
<organism evidence="3 4">
    <name type="scientific">Candidatus Egerieicola faecale</name>
    <dbReference type="NCBI Taxonomy" id="2840774"/>
    <lineage>
        <taxon>Bacteria</taxon>
        <taxon>Bacillati</taxon>
        <taxon>Bacillota</taxon>
        <taxon>Clostridia</taxon>
        <taxon>Eubacteriales</taxon>
        <taxon>Oscillospiraceae</taxon>
        <taxon>Oscillospiraceae incertae sedis</taxon>
        <taxon>Candidatus Egerieicola</taxon>
    </lineage>
</organism>
<dbReference type="Pfam" id="PF18164">
    <property type="entry name" value="GNAT_C"/>
    <property type="match status" value="1"/>
</dbReference>
<accession>A0A9D1IPZ9</accession>
<dbReference type="Pfam" id="PF18082">
    <property type="entry name" value="NAT_N"/>
    <property type="match status" value="1"/>
</dbReference>
<dbReference type="InterPro" id="IPR041273">
    <property type="entry name" value="NAT_N"/>
</dbReference>
<dbReference type="InterPro" id="IPR041644">
    <property type="entry name" value="GNAT_C"/>
</dbReference>
<evidence type="ECO:0000313" key="3">
    <source>
        <dbReference type="EMBL" id="HIU41267.1"/>
    </source>
</evidence>
<dbReference type="Proteomes" id="UP000824082">
    <property type="component" value="Unassembled WGS sequence"/>
</dbReference>
<sequence>MNFSTLCETLLPQPVQDEVNQINQTYRHPAMEQYWRRLFSPKQWDKGIQLLTQQFGEDPKGLKMLTCQLHCALNTYRQYRQKGIPEEVFWDTMKFIPRFLEWQNTYYGSYTFPWGWWLPRQLSLCEFRLGQLEFERVKTENGPVVSLHIPSDAKLEPQLLRDSVRQMRRLFLHQFPDFYQAPVICDSWMLSPALQELLPEDSRILWFASCFEVQSVDWDSAAVLDWVFPGPKVPYEQLAETTSLQRSMKQYLLKGKKVGWARGVLKGF</sequence>
<proteinExistence type="predicted"/>
<gene>
    <name evidence="3" type="ORF">IAD19_01790</name>
</gene>
<reference evidence="3" key="1">
    <citation type="submission" date="2020-10" db="EMBL/GenBank/DDBJ databases">
        <authorList>
            <person name="Gilroy R."/>
        </authorList>
    </citation>
    <scope>NUCLEOTIDE SEQUENCE</scope>
    <source>
        <strain evidence="3">4509</strain>
    </source>
</reference>
<feature type="domain" description="N-acyltransferase N-terminal" evidence="1">
    <location>
        <begin position="1"/>
        <end position="123"/>
    </location>
</feature>
<feature type="domain" description="GNAT-like C-terminal" evidence="2">
    <location>
        <begin position="127"/>
        <end position="265"/>
    </location>
</feature>
<reference evidence="3" key="2">
    <citation type="journal article" date="2021" name="PeerJ">
        <title>Extensive microbial diversity within the chicken gut microbiome revealed by metagenomics and culture.</title>
        <authorList>
            <person name="Gilroy R."/>
            <person name="Ravi A."/>
            <person name="Getino M."/>
            <person name="Pursley I."/>
            <person name="Horton D.L."/>
            <person name="Alikhan N.F."/>
            <person name="Baker D."/>
            <person name="Gharbi K."/>
            <person name="Hall N."/>
            <person name="Watson M."/>
            <person name="Adriaenssens E.M."/>
            <person name="Foster-Nyarko E."/>
            <person name="Jarju S."/>
            <person name="Secka A."/>
            <person name="Antonio M."/>
            <person name="Oren A."/>
            <person name="Chaudhuri R.R."/>
            <person name="La Ragione R."/>
            <person name="Hildebrand F."/>
            <person name="Pallen M.J."/>
        </authorList>
    </citation>
    <scope>NUCLEOTIDE SEQUENCE</scope>
    <source>
        <strain evidence="3">4509</strain>
    </source>
</reference>
<dbReference type="Gene3D" id="3.40.630.120">
    <property type="match status" value="1"/>
</dbReference>
<evidence type="ECO:0000313" key="4">
    <source>
        <dbReference type="Proteomes" id="UP000824082"/>
    </source>
</evidence>